<accession>A0A7G9S9Z0</accession>
<protein>
    <recommendedName>
        <fullName evidence="3">Phytanoyl-CoA dioxygenase family protein</fullName>
    </recommendedName>
</protein>
<dbReference type="KEGG" id="srhi:H9L12_10315"/>
<evidence type="ECO:0000313" key="1">
    <source>
        <dbReference type="EMBL" id="QNN64665.1"/>
    </source>
</evidence>
<keyword evidence="2" id="KW-1185">Reference proteome</keyword>
<reference evidence="1 2" key="1">
    <citation type="submission" date="2020-08" db="EMBL/GenBank/DDBJ databases">
        <title>Genome sequence of Sphingomonas rhizophila KACC 19189T.</title>
        <authorList>
            <person name="Hyun D.-W."/>
            <person name="Bae J.-W."/>
        </authorList>
    </citation>
    <scope>NUCLEOTIDE SEQUENCE [LARGE SCALE GENOMIC DNA]</scope>
    <source>
        <strain evidence="1 2">KACC 19189</strain>
    </source>
</reference>
<dbReference type="AlphaFoldDB" id="A0A7G9S9Z0"/>
<sequence length="230" mass="25358">MAKPRLERIGRGQHPLVTIDDFLGRTADLVAIAKSIGPYPKANKTFYPGVRRMISEGDGAAARYVEWAMQTAAPYIWGAFDVRNFSLTAASFSIVSTQPSDLLPVQRGAHFDSPDPDNIALLHYLSVPPGTGTGFFRHRATGIERIDEQNLARYVAHAQAEAMRLTPDSGYIQGSDERFEMYHSVEAVPDRIIFYQGSLLHSGLIPPGMPLDSDPSAGRLTANFFVHLDR</sequence>
<name>A0A7G9S9Z0_9SPHN</name>
<dbReference type="Pfam" id="PF20043">
    <property type="entry name" value="DUF6445"/>
    <property type="match status" value="1"/>
</dbReference>
<dbReference type="RefSeq" id="WP_187541664.1">
    <property type="nucleotide sequence ID" value="NZ_CP060717.1"/>
</dbReference>
<dbReference type="Proteomes" id="UP000515955">
    <property type="component" value="Chromosome"/>
</dbReference>
<proteinExistence type="predicted"/>
<dbReference type="EMBL" id="CP060717">
    <property type="protein sequence ID" value="QNN64665.1"/>
    <property type="molecule type" value="Genomic_DNA"/>
</dbReference>
<dbReference type="InterPro" id="IPR045617">
    <property type="entry name" value="DUF6445"/>
</dbReference>
<evidence type="ECO:0000313" key="2">
    <source>
        <dbReference type="Proteomes" id="UP000515955"/>
    </source>
</evidence>
<evidence type="ECO:0008006" key="3">
    <source>
        <dbReference type="Google" id="ProtNLM"/>
    </source>
</evidence>
<gene>
    <name evidence="1" type="ORF">H9L12_10315</name>
</gene>
<organism evidence="1 2">
    <name type="scientific">Sphingomonas rhizophila</name>
    <dbReference type="NCBI Taxonomy" id="2071607"/>
    <lineage>
        <taxon>Bacteria</taxon>
        <taxon>Pseudomonadati</taxon>
        <taxon>Pseudomonadota</taxon>
        <taxon>Alphaproteobacteria</taxon>
        <taxon>Sphingomonadales</taxon>
        <taxon>Sphingomonadaceae</taxon>
        <taxon>Sphingomonas</taxon>
    </lineage>
</organism>